<comment type="similarity">
    <text evidence="1">Belongs to the CutA family.</text>
</comment>
<dbReference type="GO" id="GO:0010038">
    <property type="term" value="P:response to metal ion"/>
    <property type="evidence" value="ECO:0007669"/>
    <property type="project" value="InterPro"/>
</dbReference>
<name>A0A3B0ZKM4_9ZZZZ</name>
<accession>A0A3B0ZKM4</accession>
<protein>
    <submittedName>
        <fullName evidence="2">Periplasmic divalent cation tolerance protein CutA</fullName>
    </submittedName>
</protein>
<organism evidence="2">
    <name type="scientific">hydrothermal vent metagenome</name>
    <dbReference type="NCBI Taxonomy" id="652676"/>
    <lineage>
        <taxon>unclassified sequences</taxon>
        <taxon>metagenomes</taxon>
        <taxon>ecological metagenomes</taxon>
    </lineage>
</organism>
<sequence>MPTEYQIVLNTCPDQASAEQLAHALINQGIAACVSMVPEVRSFYRWQGKVESSQEILLLIKSDKAHYHSIQKLILEQHPYELPEIIAVPIDHGFGDYFNWINSNLSTHNDPD</sequence>
<dbReference type="SUPFAM" id="SSF54913">
    <property type="entry name" value="GlnB-like"/>
    <property type="match status" value="1"/>
</dbReference>
<evidence type="ECO:0000313" key="2">
    <source>
        <dbReference type="EMBL" id="VAW89660.1"/>
    </source>
</evidence>
<dbReference type="EMBL" id="UOFP01000285">
    <property type="protein sequence ID" value="VAW89660.1"/>
    <property type="molecule type" value="Genomic_DNA"/>
</dbReference>
<dbReference type="Gene3D" id="3.30.70.120">
    <property type="match status" value="1"/>
</dbReference>
<dbReference type="AlphaFoldDB" id="A0A3B0ZKM4"/>
<dbReference type="InterPro" id="IPR011322">
    <property type="entry name" value="N-reg_PII-like_a/b"/>
</dbReference>
<dbReference type="Pfam" id="PF03091">
    <property type="entry name" value="CutA1"/>
    <property type="match status" value="1"/>
</dbReference>
<dbReference type="GO" id="GO:0005507">
    <property type="term" value="F:copper ion binding"/>
    <property type="evidence" value="ECO:0007669"/>
    <property type="project" value="TreeGrafter"/>
</dbReference>
<dbReference type="InterPro" id="IPR015867">
    <property type="entry name" value="N-reg_PII/ATP_PRibTrfase_C"/>
</dbReference>
<dbReference type="PANTHER" id="PTHR23419">
    <property type="entry name" value="DIVALENT CATION TOLERANCE CUTA-RELATED"/>
    <property type="match status" value="1"/>
</dbReference>
<gene>
    <name evidence="2" type="ORF">MNBD_GAMMA18-1650</name>
</gene>
<dbReference type="PANTHER" id="PTHR23419:SF8">
    <property type="entry name" value="FI09726P"/>
    <property type="match status" value="1"/>
</dbReference>
<reference evidence="2" key="1">
    <citation type="submission" date="2018-06" db="EMBL/GenBank/DDBJ databases">
        <authorList>
            <person name="Zhirakovskaya E."/>
        </authorList>
    </citation>
    <scope>NUCLEOTIDE SEQUENCE</scope>
</reference>
<proteinExistence type="inferred from homology"/>
<dbReference type="InterPro" id="IPR004323">
    <property type="entry name" value="Ion_tolerance_CutA"/>
</dbReference>
<evidence type="ECO:0000256" key="1">
    <source>
        <dbReference type="ARBA" id="ARBA00010169"/>
    </source>
</evidence>